<protein>
    <recommendedName>
        <fullName evidence="4">Glycosyltransferase RgtA/B/C/D-like domain-containing protein</fullName>
    </recommendedName>
</protein>
<feature type="transmembrane region" description="Helical" evidence="1">
    <location>
        <begin position="232"/>
        <end position="259"/>
    </location>
</feature>
<evidence type="ECO:0000313" key="2">
    <source>
        <dbReference type="EMBL" id="MEN3748039.1"/>
    </source>
</evidence>
<evidence type="ECO:0008006" key="4">
    <source>
        <dbReference type="Google" id="ProtNLM"/>
    </source>
</evidence>
<keyword evidence="1" id="KW-1133">Transmembrane helix</keyword>
<dbReference type="Proteomes" id="UP001427805">
    <property type="component" value="Unassembled WGS sequence"/>
</dbReference>
<feature type="transmembrane region" description="Helical" evidence="1">
    <location>
        <begin position="75"/>
        <end position="94"/>
    </location>
</feature>
<feature type="transmembrane region" description="Helical" evidence="1">
    <location>
        <begin position="203"/>
        <end position="220"/>
    </location>
</feature>
<feature type="transmembrane region" description="Helical" evidence="1">
    <location>
        <begin position="106"/>
        <end position="124"/>
    </location>
</feature>
<feature type="transmembrane region" description="Helical" evidence="1">
    <location>
        <begin position="347"/>
        <end position="370"/>
    </location>
</feature>
<keyword evidence="1" id="KW-0472">Membrane</keyword>
<name>A0ABV0B8Z3_9SPHN</name>
<organism evidence="2 3">
    <name type="scientific">Sphingomonas rustica</name>
    <dbReference type="NCBI Taxonomy" id="3103142"/>
    <lineage>
        <taxon>Bacteria</taxon>
        <taxon>Pseudomonadati</taxon>
        <taxon>Pseudomonadota</taxon>
        <taxon>Alphaproteobacteria</taxon>
        <taxon>Sphingomonadales</taxon>
        <taxon>Sphingomonadaceae</taxon>
        <taxon>Sphingomonas</taxon>
    </lineage>
</organism>
<accession>A0ABV0B8Z3</accession>
<feature type="transmembrane region" description="Helical" evidence="1">
    <location>
        <begin position="12"/>
        <end position="34"/>
    </location>
</feature>
<evidence type="ECO:0000256" key="1">
    <source>
        <dbReference type="SAM" id="Phobius"/>
    </source>
</evidence>
<dbReference type="RefSeq" id="WP_346247056.1">
    <property type="nucleotide sequence ID" value="NZ_JBDIZK010000007.1"/>
</dbReference>
<feature type="transmembrane region" description="Helical" evidence="1">
    <location>
        <begin position="382"/>
        <end position="402"/>
    </location>
</feature>
<keyword evidence="3" id="KW-1185">Reference proteome</keyword>
<feature type="transmembrane region" description="Helical" evidence="1">
    <location>
        <begin position="317"/>
        <end position="335"/>
    </location>
</feature>
<feature type="transmembrane region" description="Helical" evidence="1">
    <location>
        <begin position="144"/>
        <end position="167"/>
    </location>
</feature>
<reference evidence="2 3" key="1">
    <citation type="submission" date="2024-05" db="EMBL/GenBank/DDBJ databases">
        <title>Sphingomonas sp. HF-S3 16S ribosomal RNA gene Genome sequencing and assembly.</title>
        <authorList>
            <person name="Lee H."/>
        </authorList>
    </citation>
    <scope>NUCLEOTIDE SEQUENCE [LARGE SCALE GENOMIC DNA]</scope>
    <source>
        <strain evidence="2 3">HF-S3</strain>
    </source>
</reference>
<keyword evidence="1" id="KW-0812">Transmembrane</keyword>
<dbReference type="EMBL" id="JBDIZK010000007">
    <property type="protein sequence ID" value="MEN3748039.1"/>
    <property type="molecule type" value="Genomic_DNA"/>
</dbReference>
<comment type="caution">
    <text evidence="2">The sequence shown here is derived from an EMBL/GenBank/DDBJ whole genome shotgun (WGS) entry which is preliminary data.</text>
</comment>
<evidence type="ECO:0000313" key="3">
    <source>
        <dbReference type="Proteomes" id="UP001427805"/>
    </source>
</evidence>
<sequence length="553" mass="61523">MTDKGWMRHIVLVGIWAIAMMLVFRVQIFGGFALGFGDRGDGIIEISILEHWHNVLTGNGVWNLPLYFHPHGNTLGYNDGYLLYGIVYSFWRIWFDPFVSDTLNIMVFRTIGFFAAYALVARTLRWERPVAILVALLFTLSNNLLVQATHAQIASIALLPVVAMLVLEAARAELDGRRWRARMLGVSCAAVMAAWLLTTYYMAWFTLFFALLLLLCWLGTQGRGAGRAAMALIRAHFGTLAICGGAFVLFVLPFLIVYLPKARETGGHGFILSYTVTLFDPVNTGPGNLVWGWISRLLEALLPSPFYQKLFTREHQSGFPLILFALAMIAAWRVLRRPGHDQPMRIFAAAILIGWALTLRIWIVSPWILVHYLVPGAAGLRVVLRYQLFLVLPVLLLVAGVYRARFAALARSTPALAGIVALVLVAEQVNLAPPTELDRAGSLALDAIPAPPPGCTSFYVVAARRSEPLFIDPVQHALYPHNVDAMYLAQRWRIPTPNGFSTFNPPDWNFAAADAADYDSRALAYARAHRLTGLCRLDMRDARPWRRLGVAGA</sequence>
<gene>
    <name evidence="2" type="ORF">TPR58_12760</name>
</gene>
<proteinExistence type="predicted"/>